<dbReference type="CDD" id="cd08010">
    <property type="entry name" value="MltG_like"/>
    <property type="match status" value="1"/>
</dbReference>
<dbReference type="Proteomes" id="UP000322524">
    <property type="component" value="Unassembled WGS sequence"/>
</dbReference>
<keyword evidence="5 7" id="KW-0456">Lyase</keyword>
<dbReference type="Pfam" id="PF02618">
    <property type="entry name" value="YceG"/>
    <property type="match status" value="1"/>
</dbReference>
<sequence length="379" mass="43318">MSEKNNKDYIQEKLKEKHFEAKIVRRIVFTVFVILMLALTGVIGGGYFYIKNALQPVNKEDTKTETVEIPIGSSPTSIGRILEENGIINNGKVFRYYVKFKNESGFMAGEYELSPSMNLDEIIGHLKEGRVQQEVVFQITIPEGRQLEQIAVILENRMGLSEKEFLEKANDKEFLDKMRKKYPKVITDEMFEEEVKYALEGYLFPATYPFYVENPTAEEVIDVMLQKTNEVLQDDAVRIGMENKELTTHELLTMASLIEAEATMQADREKISSVFYNRLDVGMPLQTDPTVLYALGEHKERTLYEHLEVDSPYNTYKNQGLPPGPIANAGLISIQAALNPAETEFYYFLATPEGEVLFNETLEEHNIDKNEYITSQDNG</sequence>
<keyword evidence="2 7" id="KW-0812">Transmembrane</keyword>
<evidence type="ECO:0000313" key="8">
    <source>
        <dbReference type="EMBL" id="TYS68864.1"/>
    </source>
</evidence>
<comment type="caution">
    <text evidence="8">The sequence shown here is derived from an EMBL/GenBank/DDBJ whole genome shotgun (WGS) entry which is preliminary data.</text>
</comment>
<evidence type="ECO:0000256" key="7">
    <source>
        <dbReference type="HAMAP-Rule" id="MF_02065"/>
    </source>
</evidence>
<dbReference type="EC" id="4.2.2.29" evidence="7"/>
<keyword evidence="4 7" id="KW-0472">Membrane</keyword>
<evidence type="ECO:0000256" key="3">
    <source>
        <dbReference type="ARBA" id="ARBA00022989"/>
    </source>
</evidence>
<dbReference type="AlphaFoldDB" id="A0A5D4T3Z3"/>
<dbReference type="EMBL" id="VTEV01000003">
    <property type="protein sequence ID" value="TYS68864.1"/>
    <property type="molecule type" value="Genomic_DNA"/>
</dbReference>
<dbReference type="GO" id="GO:0009252">
    <property type="term" value="P:peptidoglycan biosynthetic process"/>
    <property type="evidence" value="ECO:0007669"/>
    <property type="project" value="UniProtKB-UniRule"/>
</dbReference>
<comment type="catalytic activity">
    <reaction evidence="7">
        <text>a peptidoglycan chain = a peptidoglycan chain with N-acetyl-1,6-anhydromuramyl-[peptide] at the reducing end + a peptidoglycan chain with N-acetylglucosamine at the non-reducing end.</text>
        <dbReference type="EC" id="4.2.2.29"/>
    </reaction>
</comment>
<evidence type="ECO:0000256" key="5">
    <source>
        <dbReference type="ARBA" id="ARBA00023239"/>
    </source>
</evidence>
<keyword evidence="1 7" id="KW-1003">Cell membrane</keyword>
<dbReference type="RefSeq" id="WP_148987715.1">
    <property type="nucleotide sequence ID" value="NZ_VTEV01000003.1"/>
</dbReference>
<keyword evidence="3 7" id="KW-1133">Transmembrane helix</keyword>
<dbReference type="GO" id="GO:0005886">
    <property type="term" value="C:plasma membrane"/>
    <property type="evidence" value="ECO:0007669"/>
    <property type="project" value="UniProtKB-SubCell"/>
</dbReference>
<dbReference type="GO" id="GO:0008932">
    <property type="term" value="F:lytic endotransglycosylase activity"/>
    <property type="evidence" value="ECO:0007669"/>
    <property type="project" value="UniProtKB-UniRule"/>
</dbReference>
<evidence type="ECO:0000256" key="6">
    <source>
        <dbReference type="ARBA" id="ARBA00023316"/>
    </source>
</evidence>
<dbReference type="InterPro" id="IPR003770">
    <property type="entry name" value="MLTG-like"/>
</dbReference>
<comment type="function">
    <text evidence="7">Functions as a peptidoglycan terminase that cleaves nascent peptidoglycan strands endolytically to terminate their elongation.</text>
</comment>
<dbReference type="GO" id="GO:0071555">
    <property type="term" value="P:cell wall organization"/>
    <property type="evidence" value="ECO:0007669"/>
    <property type="project" value="UniProtKB-KW"/>
</dbReference>
<organism evidence="8 9">
    <name type="scientific">Sutcliffiella horikoshii</name>
    <dbReference type="NCBI Taxonomy" id="79883"/>
    <lineage>
        <taxon>Bacteria</taxon>
        <taxon>Bacillati</taxon>
        <taxon>Bacillota</taxon>
        <taxon>Bacilli</taxon>
        <taxon>Bacillales</taxon>
        <taxon>Bacillaceae</taxon>
        <taxon>Sutcliffiella</taxon>
    </lineage>
</organism>
<dbReference type="Gene3D" id="3.30.1490.480">
    <property type="entry name" value="Endolytic murein transglycosylase"/>
    <property type="match status" value="1"/>
</dbReference>
<reference evidence="8 9" key="1">
    <citation type="submission" date="2019-08" db="EMBL/GenBank/DDBJ databases">
        <title>Bacillus genomes from the desert of Cuatro Cienegas, Coahuila.</title>
        <authorList>
            <person name="Olmedo-Alvarez G."/>
        </authorList>
    </citation>
    <scope>NUCLEOTIDE SEQUENCE [LARGE SCALE GENOMIC DNA]</scope>
    <source>
        <strain evidence="8 9">CH28_1T</strain>
    </source>
</reference>
<feature type="site" description="Important for catalytic activity" evidence="7">
    <location>
        <position position="261"/>
    </location>
</feature>
<proteinExistence type="inferred from homology"/>
<dbReference type="HAMAP" id="MF_02065">
    <property type="entry name" value="MltG"/>
    <property type="match status" value="1"/>
</dbReference>
<evidence type="ECO:0000256" key="4">
    <source>
        <dbReference type="ARBA" id="ARBA00023136"/>
    </source>
</evidence>
<dbReference type="PANTHER" id="PTHR30518">
    <property type="entry name" value="ENDOLYTIC MUREIN TRANSGLYCOSYLASE"/>
    <property type="match status" value="1"/>
</dbReference>
<name>A0A5D4T3Z3_9BACI</name>
<dbReference type="PANTHER" id="PTHR30518:SF2">
    <property type="entry name" value="ENDOLYTIC MUREIN TRANSGLYCOSYLASE"/>
    <property type="match status" value="1"/>
</dbReference>
<comment type="subcellular location">
    <subcellularLocation>
        <location evidence="7">Cell membrane</location>
        <topology evidence="7">Single-pass membrane protein</topology>
    </subcellularLocation>
</comment>
<evidence type="ECO:0000256" key="2">
    <source>
        <dbReference type="ARBA" id="ARBA00022692"/>
    </source>
</evidence>
<dbReference type="NCBIfam" id="TIGR00247">
    <property type="entry name" value="endolytic transglycosylase MltG"/>
    <property type="match status" value="1"/>
</dbReference>
<dbReference type="STRING" id="79883.GCA_001636495_01867"/>
<feature type="transmembrane region" description="Helical" evidence="7">
    <location>
        <begin position="27"/>
        <end position="50"/>
    </location>
</feature>
<gene>
    <name evidence="7 8" type="primary">mltG</name>
    <name evidence="8" type="ORF">FZC76_07965</name>
</gene>
<accession>A0A5D4T3Z3</accession>
<protein>
    <recommendedName>
        <fullName evidence="7">Endolytic murein transglycosylase</fullName>
        <ecNumber evidence="7">4.2.2.29</ecNumber>
    </recommendedName>
    <alternativeName>
        <fullName evidence="7">Peptidoglycan lytic transglycosylase</fullName>
    </alternativeName>
    <alternativeName>
        <fullName evidence="7">Peptidoglycan polymerization terminase</fullName>
    </alternativeName>
</protein>
<evidence type="ECO:0000313" key="9">
    <source>
        <dbReference type="Proteomes" id="UP000322524"/>
    </source>
</evidence>
<dbReference type="OrthoDB" id="9814591at2"/>
<comment type="similarity">
    <text evidence="7">Belongs to the transglycosylase MltG family.</text>
</comment>
<keyword evidence="6 7" id="KW-0961">Cell wall biogenesis/degradation</keyword>
<evidence type="ECO:0000256" key="1">
    <source>
        <dbReference type="ARBA" id="ARBA00022475"/>
    </source>
</evidence>